<evidence type="ECO:0000313" key="2">
    <source>
        <dbReference type="Proteomes" id="UP001432180"/>
    </source>
</evidence>
<evidence type="ECO:0008006" key="3">
    <source>
        <dbReference type="Google" id="ProtNLM"/>
    </source>
</evidence>
<proteinExistence type="predicted"/>
<dbReference type="Proteomes" id="UP001432180">
    <property type="component" value="Chromosome"/>
</dbReference>
<protein>
    <recommendedName>
        <fullName evidence="3">Transposase</fullName>
    </recommendedName>
</protein>
<evidence type="ECO:0000313" key="1">
    <source>
        <dbReference type="EMBL" id="WPL18909.1"/>
    </source>
</evidence>
<organism evidence="1 2">
    <name type="scientific">Thiorhodovibrio winogradskyi</name>
    <dbReference type="NCBI Taxonomy" id="77007"/>
    <lineage>
        <taxon>Bacteria</taxon>
        <taxon>Pseudomonadati</taxon>
        <taxon>Pseudomonadota</taxon>
        <taxon>Gammaproteobacteria</taxon>
        <taxon>Chromatiales</taxon>
        <taxon>Chromatiaceae</taxon>
        <taxon>Thiorhodovibrio</taxon>
    </lineage>
</organism>
<keyword evidence="2" id="KW-1185">Reference proteome</keyword>
<gene>
    <name evidence="1" type="ORF">Thiowin_04004</name>
</gene>
<accession>A0ABZ0SEG4</accession>
<sequence>MNQAVLLEVLIDIEGVEVFGVEAGQEYIDDDGQVDFVAVWSWLLCWRLEGDQLRAEPVGRK</sequence>
<name>A0ABZ0SEG4_9GAMM</name>
<dbReference type="EMBL" id="CP121472">
    <property type="protein sequence ID" value="WPL18909.1"/>
    <property type="molecule type" value="Genomic_DNA"/>
</dbReference>
<reference evidence="1 2" key="1">
    <citation type="journal article" date="2023" name="Microorganisms">
        <title>Thiorhodovibrio frisius and Trv. litoralis spp. nov., Two Novel Members from a Clade of Fastidious Purple Sulfur Bacteria That Exhibit Unique Red-Shifted Light-Harvesting Capabilities.</title>
        <authorList>
            <person name="Methner A."/>
            <person name="Kuzyk S.B."/>
            <person name="Petersen J."/>
            <person name="Bauer S."/>
            <person name="Brinkmann H."/>
            <person name="Sichau K."/>
            <person name="Wanner G."/>
            <person name="Wolf J."/>
            <person name="Neumann-Schaal M."/>
            <person name="Henke P."/>
            <person name="Tank M."/>
            <person name="Sproer C."/>
            <person name="Bunk B."/>
            <person name="Overmann J."/>
        </authorList>
    </citation>
    <scope>NUCLEOTIDE SEQUENCE [LARGE SCALE GENOMIC DNA]</scope>
    <source>
        <strain evidence="1 2">DSM 6702</strain>
    </source>
</reference>